<comment type="similarity">
    <text evidence="9">Belongs to the GSP H family.</text>
</comment>
<keyword evidence="4" id="KW-0488">Methylation</keyword>
<evidence type="ECO:0000256" key="1">
    <source>
        <dbReference type="ARBA" id="ARBA00004377"/>
    </source>
</evidence>
<evidence type="ECO:0000256" key="7">
    <source>
        <dbReference type="ARBA" id="ARBA00022989"/>
    </source>
</evidence>
<gene>
    <name evidence="13" type="ORF">SAMN05444165_7406</name>
</gene>
<evidence type="ECO:0000256" key="3">
    <source>
        <dbReference type="ARBA" id="ARBA00022475"/>
    </source>
</evidence>
<evidence type="ECO:0000256" key="8">
    <source>
        <dbReference type="ARBA" id="ARBA00023136"/>
    </source>
</evidence>
<evidence type="ECO:0000256" key="2">
    <source>
        <dbReference type="ARBA" id="ARBA00021549"/>
    </source>
</evidence>
<dbReference type="NCBIfam" id="TIGR02532">
    <property type="entry name" value="IV_pilin_GFxxxE"/>
    <property type="match status" value="1"/>
</dbReference>
<evidence type="ECO:0000256" key="9">
    <source>
        <dbReference type="ARBA" id="ARBA00025772"/>
    </source>
</evidence>
<evidence type="ECO:0000313" key="14">
    <source>
        <dbReference type="Proteomes" id="UP000185151"/>
    </source>
</evidence>
<dbReference type="PROSITE" id="PS00409">
    <property type="entry name" value="PROKAR_NTER_METHYL"/>
    <property type="match status" value="1"/>
</dbReference>
<dbReference type="GO" id="GO:0015627">
    <property type="term" value="C:type II protein secretion system complex"/>
    <property type="evidence" value="ECO:0007669"/>
    <property type="project" value="InterPro"/>
</dbReference>
<dbReference type="GO" id="GO:0005886">
    <property type="term" value="C:plasma membrane"/>
    <property type="evidence" value="ECO:0007669"/>
    <property type="project" value="UniProtKB-SubCell"/>
</dbReference>
<evidence type="ECO:0000256" key="5">
    <source>
        <dbReference type="ARBA" id="ARBA00022519"/>
    </source>
</evidence>
<keyword evidence="7 11" id="KW-1133">Transmembrane helix</keyword>
<dbReference type="InterPro" id="IPR045584">
    <property type="entry name" value="Pilin-like"/>
</dbReference>
<evidence type="ECO:0000256" key="11">
    <source>
        <dbReference type="SAM" id="Phobius"/>
    </source>
</evidence>
<organism evidence="13 14">
    <name type="scientific">Paraburkholderia phenazinium</name>
    <dbReference type="NCBI Taxonomy" id="60549"/>
    <lineage>
        <taxon>Bacteria</taxon>
        <taxon>Pseudomonadati</taxon>
        <taxon>Pseudomonadota</taxon>
        <taxon>Betaproteobacteria</taxon>
        <taxon>Burkholderiales</taxon>
        <taxon>Burkholderiaceae</taxon>
        <taxon>Paraburkholderia</taxon>
    </lineage>
</organism>
<comment type="subcellular location">
    <subcellularLocation>
        <location evidence="1">Cell inner membrane</location>
        <topology evidence="1">Single-pass membrane protein</topology>
    </subcellularLocation>
</comment>
<keyword evidence="14" id="KW-1185">Reference proteome</keyword>
<keyword evidence="3" id="KW-1003">Cell membrane</keyword>
<dbReference type="Proteomes" id="UP000185151">
    <property type="component" value="Unassembled WGS sequence"/>
</dbReference>
<protein>
    <recommendedName>
        <fullName evidence="2">Type II secretion system protein H</fullName>
    </recommendedName>
    <alternativeName>
        <fullName evidence="10">General secretion pathway protein H</fullName>
    </alternativeName>
</protein>
<dbReference type="Pfam" id="PF07963">
    <property type="entry name" value="N_methyl"/>
    <property type="match status" value="1"/>
</dbReference>
<evidence type="ECO:0000256" key="4">
    <source>
        <dbReference type="ARBA" id="ARBA00022481"/>
    </source>
</evidence>
<dbReference type="InterPro" id="IPR022346">
    <property type="entry name" value="T2SS_GspH"/>
</dbReference>
<sequence>MKQDAELPRVRRRGFTLIETLVVVAVLAVTAVMATPSLVAWRMRDQVDARARALLSTLSYARSEAVRRGVRVTVCRVDAARHCLASGQACRVGVADWSCGWAVMVERGGMSTVLRAQTELAAVSIAGTQTNLTFTPPAGQLIGSFRSFDIAPHVPSQVTRGEPWRRCIRIAAGGRPRIADGACGATS</sequence>
<feature type="domain" description="General secretion pathway GspH" evidence="12">
    <location>
        <begin position="51"/>
        <end position="174"/>
    </location>
</feature>
<dbReference type="EMBL" id="FSRU01000003">
    <property type="protein sequence ID" value="SIO68295.1"/>
    <property type="molecule type" value="Genomic_DNA"/>
</dbReference>
<dbReference type="Gene3D" id="3.55.40.10">
    <property type="entry name" value="minor pseudopilin epsh domain"/>
    <property type="match status" value="1"/>
</dbReference>
<dbReference type="InterPro" id="IPR012902">
    <property type="entry name" value="N_methyl_site"/>
</dbReference>
<reference evidence="13 14" key="1">
    <citation type="submission" date="2016-11" db="EMBL/GenBank/DDBJ databases">
        <authorList>
            <person name="Jaros S."/>
            <person name="Januszkiewicz K."/>
            <person name="Wedrychowicz H."/>
        </authorList>
    </citation>
    <scope>NUCLEOTIDE SEQUENCE [LARGE SCALE GENOMIC DNA]</scope>
    <source>
        <strain evidence="13 14">GAS95</strain>
    </source>
</reference>
<name>A0A1N6LHS8_9BURK</name>
<evidence type="ECO:0000256" key="10">
    <source>
        <dbReference type="ARBA" id="ARBA00030775"/>
    </source>
</evidence>
<keyword evidence="5" id="KW-0997">Cell inner membrane</keyword>
<proteinExistence type="inferred from homology"/>
<feature type="transmembrane region" description="Helical" evidence="11">
    <location>
        <begin position="21"/>
        <end position="41"/>
    </location>
</feature>
<evidence type="ECO:0000256" key="6">
    <source>
        <dbReference type="ARBA" id="ARBA00022692"/>
    </source>
</evidence>
<keyword evidence="6 11" id="KW-0812">Transmembrane</keyword>
<accession>A0A1N6LHS8</accession>
<dbReference type="SUPFAM" id="SSF54523">
    <property type="entry name" value="Pili subunits"/>
    <property type="match status" value="1"/>
</dbReference>
<dbReference type="Pfam" id="PF12019">
    <property type="entry name" value="GspH"/>
    <property type="match status" value="1"/>
</dbReference>
<evidence type="ECO:0000259" key="12">
    <source>
        <dbReference type="Pfam" id="PF12019"/>
    </source>
</evidence>
<dbReference type="GO" id="GO:0015628">
    <property type="term" value="P:protein secretion by the type II secretion system"/>
    <property type="evidence" value="ECO:0007669"/>
    <property type="project" value="InterPro"/>
</dbReference>
<keyword evidence="8 11" id="KW-0472">Membrane</keyword>
<dbReference type="OrthoDB" id="8970652at2"/>
<dbReference type="AlphaFoldDB" id="A0A1N6LHS8"/>
<evidence type="ECO:0000313" key="13">
    <source>
        <dbReference type="EMBL" id="SIO68295.1"/>
    </source>
</evidence>